<comment type="caution">
    <text evidence="6">The sequence shown here is derived from an EMBL/GenBank/DDBJ whole genome shotgun (WGS) entry which is preliminary data.</text>
</comment>
<organism evidence="6 7">
    <name type="scientific">Dethiosulfatarculus sandiegensis</name>
    <dbReference type="NCBI Taxonomy" id="1429043"/>
    <lineage>
        <taxon>Bacteria</taxon>
        <taxon>Pseudomonadati</taxon>
        <taxon>Thermodesulfobacteriota</taxon>
        <taxon>Desulfarculia</taxon>
        <taxon>Desulfarculales</taxon>
        <taxon>Desulfarculaceae</taxon>
        <taxon>Dethiosulfatarculus</taxon>
    </lineage>
</organism>
<dbReference type="InterPro" id="IPR006311">
    <property type="entry name" value="TAT_signal"/>
</dbReference>
<keyword evidence="2" id="KW-0479">Metal-binding</keyword>
<dbReference type="PANTHER" id="PTHR43177">
    <property type="entry name" value="PROTEIN NRFC"/>
    <property type="match status" value="1"/>
</dbReference>
<dbReference type="InterPro" id="IPR054822">
    <property type="entry name" value="DsrO-like"/>
</dbReference>
<accession>A0A0D2J5T5</accession>
<feature type="domain" description="4Fe-4S ferredoxin-type" evidence="5">
    <location>
        <begin position="145"/>
        <end position="174"/>
    </location>
</feature>
<dbReference type="PROSITE" id="PS51318">
    <property type="entry name" value="TAT"/>
    <property type="match status" value="1"/>
</dbReference>
<dbReference type="PANTHER" id="PTHR43177:SF3">
    <property type="entry name" value="PROTEIN NRFC HOMOLOG"/>
    <property type="match status" value="1"/>
</dbReference>
<dbReference type="GO" id="GO:0046872">
    <property type="term" value="F:metal ion binding"/>
    <property type="evidence" value="ECO:0007669"/>
    <property type="project" value="UniProtKB-KW"/>
</dbReference>
<keyword evidence="1" id="KW-0004">4Fe-4S</keyword>
<evidence type="ECO:0000313" key="7">
    <source>
        <dbReference type="Proteomes" id="UP000032233"/>
    </source>
</evidence>
<protein>
    <submittedName>
        <fullName evidence="6">4Fe-4S ferredoxin</fullName>
    </submittedName>
</protein>
<keyword evidence="3" id="KW-0408">Iron</keyword>
<evidence type="ECO:0000256" key="2">
    <source>
        <dbReference type="ARBA" id="ARBA00022723"/>
    </source>
</evidence>
<name>A0A0D2J5T5_9BACT</name>
<dbReference type="PATRIC" id="fig|1429043.3.peg.2833"/>
<evidence type="ECO:0000256" key="1">
    <source>
        <dbReference type="ARBA" id="ARBA00022485"/>
    </source>
</evidence>
<evidence type="ECO:0000256" key="4">
    <source>
        <dbReference type="ARBA" id="ARBA00023014"/>
    </source>
</evidence>
<keyword evidence="7" id="KW-1185">Reference proteome</keyword>
<sequence>MEFGRRIFLKRAGILAAFGITSAAGFELFKPGELDAAEVLPAPDRFRGKHWGMVIDTRKFHGEADVKPIIDACNKAHNVPHIENNQNIKWIWSTGFHNAFTDQENEFLEEKLENTPVLVLCNHCENPPCVRACPTKATFQRAEDGIVLMDFHRCIGCRFCMAACPYGSRSFNFADPRKFLPEKLSNPEFPTRTKGVVEKCNFCAERLAKGQIPACVEAAKDDALIFGDLADERSPIRKALRENYSIRRKPSLGTNPSVYYLV</sequence>
<dbReference type="EMBL" id="AZAC01000015">
    <property type="protein sequence ID" value="KIX13464.1"/>
    <property type="molecule type" value="Genomic_DNA"/>
</dbReference>
<dbReference type="InterPro" id="IPR050954">
    <property type="entry name" value="ET_IronSulfur_Cluster-Binding"/>
</dbReference>
<dbReference type="AlphaFoldDB" id="A0A0D2J5T5"/>
<proteinExistence type="predicted"/>
<dbReference type="OrthoDB" id="9789030at2"/>
<dbReference type="Pfam" id="PF13247">
    <property type="entry name" value="Fer4_11"/>
    <property type="match status" value="1"/>
</dbReference>
<dbReference type="Proteomes" id="UP000032233">
    <property type="component" value="Unassembled WGS sequence"/>
</dbReference>
<gene>
    <name evidence="6" type="ORF">X474_13345</name>
</gene>
<reference evidence="6 7" key="1">
    <citation type="submission" date="2013-11" db="EMBL/GenBank/DDBJ databases">
        <title>Metagenomic analysis of a methanogenic consortium involved in long chain n-alkane degradation.</title>
        <authorList>
            <person name="Davidova I.A."/>
            <person name="Callaghan A.V."/>
            <person name="Wawrik B."/>
            <person name="Pruitt S."/>
            <person name="Marks C."/>
            <person name="Duncan K.E."/>
            <person name="Suflita J.M."/>
        </authorList>
    </citation>
    <scope>NUCLEOTIDE SEQUENCE [LARGE SCALE GENOMIC DNA]</scope>
    <source>
        <strain evidence="6 7">SPR</strain>
    </source>
</reference>
<dbReference type="GO" id="GO:0051539">
    <property type="term" value="F:4 iron, 4 sulfur cluster binding"/>
    <property type="evidence" value="ECO:0007669"/>
    <property type="project" value="UniProtKB-KW"/>
</dbReference>
<dbReference type="InterPro" id="IPR017900">
    <property type="entry name" value="4Fe4S_Fe_S_CS"/>
</dbReference>
<dbReference type="InParanoid" id="A0A0D2J5T5"/>
<evidence type="ECO:0000256" key="3">
    <source>
        <dbReference type="ARBA" id="ARBA00023004"/>
    </source>
</evidence>
<dbReference type="STRING" id="1429043.X474_13345"/>
<evidence type="ECO:0000313" key="6">
    <source>
        <dbReference type="EMBL" id="KIX13464.1"/>
    </source>
</evidence>
<evidence type="ECO:0000259" key="5">
    <source>
        <dbReference type="PROSITE" id="PS51379"/>
    </source>
</evidence>
<keyword evidence="4" id="KW-0411">Iron-sulfur</keyword>
<dbReference type="PROSITE" id="PS00198">
    <property type="entry name" value="4FE4S_FER_1"/>
    <property type="match status" value="1"/>
</dbReference>
<dbReference type="PROSITE" id="PS51379">
    <property type="entry name" value="4FE4S_FER_2"/>
    <property type="match status" value="1"/>
</dbReference>
<dbReference type="Gene3D" id="3.30.70.20">
    <property type="match status" value="2"/>
</dbReference>
<dbReference type="CDD" id="cd10551">
    <property type="entry name" value="PsrB"/>
    <property type="match status" value="1"/>
</dbReference>
<dbReference type="RefSeq" id="WP_044349171.1">
    <property type="nucleotide sequence ID" value="NZ_AZAC01000015.1"/>
</dbReference>
<dbReference type="InterPro" id="IPR017896">
    <property type="entry name" value="4Fe4S_Fe-S-bd"/>
</dbReference>
<dbReference type="SUPFAM" id="SSF54862">
    <property type="entry name" value="4Fe-4S ferredoxins"/>
    <property type="match status" value="1"/>
</dbReference>
<dbReference type="NCBIfam" id="NF045797">
    <property type="entry name" value="DsrO"/>
    <property type="match status" value="1"/>
</dbReference>